<protein>
    <submittedName>
        <fullName evidence="1">Uncharacterized protein</fullName>
    </submittedName>
</protein>
<reference evidence="1 2" key="1">
    <citation type="journal article" date="2017" name="Nat. Microbiol.">
        <title>Natural product diversity associated with the nematode symbionts Photorhabdus and Xenorhabdus.</title>
        <authorList>
            <person name="Tobias N.J."/>
            <person name="Wolff H."/>
            <person name="Djahanschiri B."/>
            <person name="Grundmann F."/>
            <person name="Kronenwerth M."/>
            <person name="Shi Y.M."/>
            <person name="Simonyi S."/>
            <person name="Grun P."/>
            <person name="Shapiro-Ilan D."/>
            <person name="Pidot S.J."/>
            <person name="Stinear T.P."/>
            <person name="Ebersberger I."/>
            <person name="Bode H.B."/>
        </authorList>
    </citation>
    <scope>NUCLEOTIDE SEQUENCE [LARGE SCALE GENOMIC DNA]</scope>
    <source>
        <strain evidence="1 2">DSM 17902</strain>
    </source>
</reference>
<sequence>MGTMREELDFYMNEAEPELLEERREYIEVALMNILSKRLDSMNERSTDYAIEPESVELKNMYQEGLDFL</sequence>
<dbReference type="EMBL" id="NITZ01000038">
    <property type="protein sequence ID" value="PHM46551.1"/>
    <property type="molecule type" value="Genomic_DNA"/>
</dbReference>
<dbReference type="Proteomes" id="UP000221980">
    <property type="component" value="Unassembled WGS sequence"/>
</dbReference>
<dbReference type="AlphaFoldDB" id="A0A2D0JJX3"/>
<dbReference type="RefSeq" id="WP_099115880.1">
    <property type="nucleotide sequence ID" value="NZ_CAWNQI010000071.1"/>
</dbReference>
<gene>
    <name evidence="1" type="ORF">Xmir_04116</name>
</gene>
<keyword evidence="2" id="KW-1185">Reference proteome</keyword>
<organism evidence="1 2">
    <name type="scientific">Xenorhabdus miraniensis</name>
    <dbReference type="NCBI Taxonomy" id="351674"/>
    <lineage>
        <taxon>Bacteria</taxon>
        <taxon>Pseudomonadati</taxon>
        <taxon>Pseudomonadota</taxon>
        <taxon>Gammaproteobacteria</taxon>
        <taxon>Enterobacterales</taxon>
        <taxon>Morganellaceae</taxon>
        <taxon>Xenorhabdus</taxon>
    </lineage>
</organism>
<accession>A0A2D0JJX3</accession>
<comment type="caution">
    <text evidence="1">The sequence shown here is derived from an EMBL/GenBank/DDBJ whole genome shotgun (WGS) entry which is preliminary data.</text>
</comment>
<evidence type="ECO:0000313" key="1">
    <source>
        <dbReference type="EMBL" id="PHM46551.1"/>
    </source>
</evidence>
<evidence type="ECO:0000313" key="2">
    <source>
        <dbReference type="Proteomes" id="UP000221980"/>
    </source>
</evidence>
<name>A0A2D0JJX3_9GAMM</name>
<proteinExistence type="predicted"/>